<accession>A0ABD5QTX6</accession>
<dbReference type="InterPro" id="IPR036388">
    <property type="entry name" value="WH-like_DNA-bd_sf"/>
</dbReference>
<feature type="compositionally biased region" description="Gly residues" evidence="3">
    <location>
        <begin position="114"/>
        <end position="123"/>
    </location>
</feature>
<evidence type="ECO:0000259" key="4">
    <source>
        <dbReference type="Pfam" id="PF04967"/>
    </source>
</evidence>
<dbReference type="EMBL" id="JBHSKV010000013">
    <property type="protein sequence ID" value="MFC5135016.1"/>
    <property type="molecule type" value="Genomic_DNA"/>
</dbReference>
<gene>
    <name evidence="5" type="ORF">ACFPJA_09865</name>
</gene>
<comment type="caution">
    <text evidence="5">The sequence shown here is derived from an EMBL/GenBank/DDBJ whole genome shotgun (WGS) entry which is preliminary data.</text>
</comment>
<dbReference type="RefSeq" id="WP_122104917.1">
    <property type="nucleotide sequence ID" value="NZ_JBHSKV010000013.1"/>
</dbReference>
<proteinExistence type="predicted"/>
<dbReference type="Gene3D" id="1.10.10.10">
    <property type="entry name" value="Winged helix-like DNA-binding domain superfamily/Winged helix DNA-binding domain"/>
    <property type="match status" value="1"/>
</dbReference>
<evidence type="ECO:0000256" key="1">
    <source>
        <dbReference type="ARBA" id="ARBA00023015"/>
    </source>
</evidence>
<evidence type="ECO:0000256" key="2">
    <source>
        <dbReference type="ARBA" id="ARBA00023163"/>
    </source>
</evidence>
<dbReference type="AlphaFoldDB" id="A0ABD5QTX6"/>
<dbReference type="PANTHER" id="PTHR34236:SF1">
    <property type="entry name" value="DIMETHYL SULFOXIDE REDUCTASE TRANSCRIPTIONAL ACTIVATOR"/>
    <property type="match status" value="1"/>
</dbReference>
<reference evidence="5 6" key="1">
    <citation type="journal article" date="2019" name="Int. J. Syst. Evol. Microbiol.">
        <title>The Global Catalogue of Microorganisms (GCM) 10K type strain sequencing project: providing services to taxonomists for standard genome sequencing and annotation.</title>
        <authorList>
            <consortium name="The Broad Institute Genomics Platform"/>
            <consortium name="The Broad Institute Genome Sequencing Center for Infectious Disease"/>
            <person name="Wu L."/>
            <person name="Ma J."/>
        </authorList>
    </citation>
    <scope>NUCLEOTIDE SEQUENCE [LARGE SCALE GENOMIC DNA]</scope>
    <source>
        <strain evidence="5 6">CGMCC 1.16026</strain>
    </source>
</reference>
<protein>
    <submittedName>
        <fullName evidence="5">Helix-turn-helix domain-containing protein</fullName>
    </submittedName>
</protein>
<feature type="region of interest" description="Disordered" evidence="3">
    <location>
        <begin position="92"/>
        <end position="123"/>
    </location>
</feature>
<sequence>MTDGIHVQLAVSACDSCPVATLSASTEVEDVRVDPVDDTVEFVASDPPDDPPSVLEFVEFGGRAHGRYAIDHDGVEHARPATDGGIAVDASTGGTTSSADGATAVDGTIAPGNDGSGPNAGGGIGGDGIDADAVADGTCAGCSCGGLTAAFADFPVSPRETRMADGDLLVSFVLSGHEELEAVVDGFEDAGLDVELRRLLVDRRPDDERCDVVPVDLTGVTDRQAEVAALAAERGYFEPGGASAADLADELDVAKSTVSEHLRLVTASLFSQLFADG</sequence>
<dbReference type="Pfam" id="PF04967">
    <property type="entry name" value="HTH_10"/>
    <property type="match status" value="1"/>
</dbReference>
<evidence type="ECO:0000313" key="5">
    <source>
        <dbReference type="EMBL" id="MFC5135016.1"/>
    </source>
</evidence>
<keyword evidence="1" id="KW-0805">Transcription regulation</keyword>
<evidence type="ECO:0000256" key="3">
    <source>
        <dbReference type="SAM" id="MobiDB-lite"/>
    </source>
</evidence>
<dbReference type="Proteomes" id="UP001596145">
    <property type="component" value="Unassembled WGS sequence"/>
</dbReference>
<dbReference type="PANTHER" id="PTHR34236">
    <property type="entry name" value="DIMETHYL SULFOXIDE REDUCTASE TRANSCRIPTIONAL ACTIVATOR"/>
    <property type="match status" value="1"/>
</dbReference>
<feature type="compositionally biased region" description="Low complexity" evidence="3">
    <location>
        <begin position="92"/>
        <end position="113"/>
    </location>
</feature>
<dbReference type="InterPro" id="IPR007050">
    <property type="entry name" value="HTH_bacterioopsin"/>
</dbReference>
<keyword evidence="6" id="KW-1185">Reference proteome</keyword>
<name>A0ABD5QTX6_9EURY</name>
<keyword evidence="2" id="KW-0804">Transcription</keyword>
<evidence type="ECO:0000313" key="6">
    <source>
        <dbReference type="Proteomes" id="UP001596145"/>
    </source>
</evidence>
<organism evidence="5 6">
    <name type="scientific">Halorubrum glutamatedens</name>
    <dbReference type="NCBI Taxonomy" id="2707018"/>
    <lineage>
        <taxon>Archaea</taxon>
        <taxon>Methanobacteriati</taxon>
        <taxon>Methanobacteriota</taxon>
        <taxon>Stenosarchaea group</taxon>
        <taxon>Halobacteria</taxon>
        <taxon>Halobacteriales</taxon>
        <taxon>Haloferacaceae</taxon>
        <taxon>Halorubrum</taxon>
    </lineage>
</organism>
<feature type="domain" description="HTH bat-type" evidence="4">
    <location>
        <begin position="221"/>
        <end position="270"/>
    </location>
</feature>